<dbReference type="Proteomes" id="UP000299102">
    <property type="component" value="Unassembled WGS sequence"/>
</dbReference>
<gene>
    <name evidence="1" type="ORF">EVAR_6292_1</name>
</gene>
<organism evidence="1 2">
    <name type="scientific">Eumeta variegata</name>
    <name type="common">Bagworm moth</name>
    <name type="synonym">Eumeta japonica</name>
    <dbReference type="NCBI Taxonomy" id="151549"/>
    <lineage>
        <taxon>Eukaryota</taxon>
        <taxon>Metazoa</taxon>
        <taxon>Ecdysozoa</taxon>
        <taxon>Arthropoda</taxon>
        <taxon>Hexapoda</taxon>
        <taxon>Insecta</taxon>
        <taxon>Pterygota</taxon>
        <taxon>Neoptera</taxon>
        <taxon>Endopterygota</taxon>
        <taxon>Lepidoptera</taxon>
        <taxon>Glossata</taxon>
        <taxon>Ditrysia</taxon>
        <taxon>Tineoidea</taxon>
        <taxon>Psychidae</taxon>
        <taxon>Oiketicinae</taxon>
        <taxon>Eumeta</taxon>
    </lineage>
</organism>
<keyword evidence="2" id="KW-1185">Reference proteome</keyword>
<proteinExistence type="predicted"/>
<name>A0A4C1TBE8_EUMVA</name>
<evidence type="ECO:0000313" key="1">
    <source>
        <dbReference type="EMBL" id="GBP10737.1"/>
    </source>
</evidence>
<accession>A0A4C1TBE8</accession>
<reference evidence="1 2" key="1">
    <citation type="journal article" date="2019" name="Commun. Biol.">
        <title>The bagworm genome reveals a unique fibroin gene that provides high tensile strength.</title>
        <authorList>
            <person name="Kono N."/>
            <person name="Nakamura H."/>
            <person name="Ohtoshi R."/>
            <person name="Tomita M."/>
            <person name="Numata K."/>
            <person name="Arakawa K."/>
        </authorList>
    </citation>
    <scope>NUCLEOTIDE SEQUENCE [LARGE SCALE GENOMIC DNA]</scope>
</reference>
<sequence length="128" mass="14016">MPSMPRFSELKLNPTPEQVLIKFFVWICERVGVHTYFVLWYVRLGITGSRRVSGARPGRGAAAGGGAYIIHVTPEADACAACRRPPATIESLALDLCPISGGSRWVALVFVLGSGRTRWKKGNAERIF</sequence>
<comment type="caution">
    <text evidence="1">The sequence shown here is derived from an EMBL/GenBank/DDBJ whole genome shotgun (WGS) entry which is preliminary data.</text>
</comment>
<dbReference type="EMBL" id="BGZK01000042">
    <property type="protein sequence ID" value="GBP10737.1"/>
    <property type="molecule type" value="Genomic_DNA"/>
</dbReference>
<evidence type="ECO:0000313" key="2">
    <source>
        <dbReference type="Proteomes" id="UP000299102"/>
    </source>
</evidence>
<dbReference type="AlphaFoldDB" id="A0A4C1TBE8"/>
<protein>
    <submittedName>
        <fullName evidence="1">Uncharacterized protein</fullName>
    </submittedName>
</protein>